<evidence type="ECO:0000313" key="15">
    <source>
        <dbReference type="EMBL" id="EUJ32737.1"/>
    </source>
</evidence>
<evidence type="ECO:0000256" key="4">
    <source>
        <dbReference type="ARBA" id="ARBA00022475"/>
    </source>
</evidence>
<evidence type="ECO:0000256" key="9">
    <source>
        <dbReference type="ARBA" id="ARBA00022833"/>
    </source>
</evidence>
<feature type="transmembrane region" description="Helical" evidence="13">
    <location>
        <begin position="12"/>
        <end position="33"/>
    </location>
</feature>
<evidence type="ECO:0000256" key="6">
    <source>
        <dbReference type="ARBA" id="ARBA00022692"/>
    </source>
</evidence>
<feature type="transmembrane region" description="Helical" evidence="13">
    <location>
        <begin position="53"/>
        <end position="71"/>
    </location>
</feature>
<protein>
    <submittedName>
        <fullName evidence="15">Zinc metalloprotease ywhC</fullName>
    </submittedName>
</protein>
<dbReference type="EMBL" id="AODF01000010">
    <property type="protein sequence ID" value="EUJ32737.1"/>
    <property type="molecule type" value="Genomic_DNA"/>
</dbReference>
<comment type="subcellular location">
    <subcellularLocation>
        <location evidence="2">Cell membrane</location>
        <topology evidence="2">Multi-pass membrane protein</topology>
    </subcellularLocation>
</comment>
<evidence type="ECO:0000256" key="13">
    <source>
        <dbReference type="SAM" id="Phobius"/>
    </source>
</evidence>
<dbReference type="PANTHER" id="PTHR35864">
    <property type="entry name" value="ZINC METALLOPROTEASE MJ0611-RELATED"/>
    <property type="match status" value="1"/>
</dbReference>
<keyword evidence="5" id="KW-0645">Protease</keyword>
<keyword evidence="10 13" id="KW-1133">Transmembrane helix</keyword>
<evidence type="ECO:0000256" key="5">
    <source>
        <dbReference type="ARBA" id="ARBA00022670"/>
    </source>
</evidence>
<gene>
    <name evidence="15" type="ORF">MFLO_06509</name>
</gene>
<comment type="similarity">
    <text evidence="3">Belongs to the peptidase M50B family.</text>
</comment>
<keyword evidence="7" id="KW-0479">Metal-binding</keyword>
<sequence length="232" mass="26470">MSNFLAYPLETLPYVVLTILIAFTVHEWAHAFVALLFGDDTAKNEGRLSPNPLVHVDIVGLLMVVIVGFGWAKPTPVNRFKLKKRRLGSILVSLAGPLSNLLLAFIGLGIFMFLMSNSAAVMTNSIWSNFFTIFIQLNLVLAVFNLIPFPPLDGYHILVEFLPQNIRRKLEPFEQYAFFNFFLSLHLHHCIILRLDQFFIQSFHSCSTGWQVSTEEFSSKRDLLFPLFFSII</sequence>
<evidence type="ECO:0000256" key="12">
    <source>
        <dbReference type="ARBA" id="ARBA00023136"/>
    </source>
</evidence>
<dbReference type="PANTHER" id="PTHR35864:SF1">
    <property type="entry name" value="ZINC METALLOPROTEASE YWHC-RELATED"/>
    <property type="match status" value="1"/>
</dbReference>
<feature type="transmembrane region" description="Helical" evidence="13">
    <location>
        <begin position="91"/>
        <end position="114"/>
    </location>
</feature>
<keyword evidence="9" id="KW-0862">Zinc</keyword>
<proteinExistence type="inferred from homology"/>
<accession>A0ABN0RG00</accession>
<keyword evidence="12 13" id="KW-0472">Membrane</keyword>
<dbReference type="GO" id="GO:0008237">
    <property type="term" value="F:metallopeptidase activity"/>
    <property type="evidence" value="ECO:0007669"/>
    <property type="project" value="UniProtKB-KW"/>
</dbReference>
<keyword evidence="11 15" id="KW-0482">Metalloprotease</keyword>
<evidence type="ECO:0000256" key="8">
    <source>
        <dbReference type="ARBA" id="ARBA00022801"/>
    </source>
</evidence>
<reference evidence="15 16" key="1">
    <citation type="journal article" date="2014" name="Int. J. Syst. Evol. Microbiol.">
        <title>Listeria floridensis sp. nov., Listeria aquatica sp. nov., Listeria cornellensis sp. nov., Listeria riparia sp. nov. and Listeria grandensis sp. nov., from agricultural and natural environments.</title>
        <authorList>
            <person name="den Bakker H.C."/>
            <person name="Warchocki S."/>
            <person name="Wright E.M."/>
            <person name="Allred A.F."/>
            <person name="Ahlstrom C."/>
            <person name="Manuel C.S."/>
            <person name="Stasiewicz M.J."/>
            <person name="Burrell A."/>
            <person name="Roof S."/>
            <person name="Strawn L."/>
            <person name="Fortes E.D."/>
            <person name="Nightingale K.K."/>
            <person name="Kephart D."/>
            <person name="Wiedmann M."/>
        </authorList>
    </citation>
    <scope>NUCLEOTIDE SEQUENCE [LARGE SCALE GENOMIC DNA]</scope>
    <source>
        <strain evidence="15 16">FSL S10-1187</strain>
    </source>
</reference>
<keyword evidence="16" id="KW-1185">Reference proteome</keyword>
<evidence type="ECO:0000256" key="2">
    <source>
        <dbReference type="ARBA" id="ARBA00004651"/>
    </source>
</evidence>
<organism evidence="15 16">
    <name type="scientific">Listeria floridensis FSL S10-1187</name>
    <dbReference type="NCBI Taxonomy" id="1265817"/>
    <lineage>
        <taxon>Bacteria</taxon>
        <taxon>Bacillati</taxon>
        <taxon>Bacillota</taxon>
        <taxon>Bacilli</taxon>
        <taxon>Bacillales</taxon>
        <taxon>Listeriaceae</taxon>
        <taxon>Listeria</taxon>
    </lineage>
</organism>
<evidence type="ECO:0000256" key="1">
    <source>
        <dbReference type="ARBA" id="ARBA00001947"/>
    </source>
</evidence>
<evidence type="ECO:0000259" key="14">
    <source>
        <dbReference type="Pfam" id="PF02163"/>
    </source>
</evidence>
<feature type="transmembrane region" description="Helical" evidence="13">
    <location>
        <begin position="126"/>
        <end position="147"/>
    </location>
</feature>
<name>A0ABN0RG00_9LIST</name>
<evidence type="ECO:0000256" key="3">
    <source>
        <dbReference type="ARBA" id="ARBA00007931"/>
    </source>
</evidence>
<keyword evidence="6 13" id="KW-0812">Transmembrane</keyword>
<dbReference type="InterPro" id="IPR044537">
    <property type="entry name" value="Rip2-like"/>
</dbReference>
<evidence type="ECO:0000256" key="11">
    <source>
        <dbReference type="ARBA" id="ARBA00023049"/>
    </source>
</evidence>
<dbReference type="InterPro" id="IPR008915">
    <property type="entry name" value="Peptidase_M50"/>
</dbReference>
<keyword evidence="8" id="KW-0378">Hydrolase</keyword>
<evidence type="ECO:0000313" key="16">
    <source>
        <dbReference type="Proteomes" id="UP000019249"/>
    </source>
</evidence>
<evidence type="ECO:0000256" key="10">
    <source>
        <dbReference type="ARBA" id="ARBA00022989"/>
    </source>
</evidence>
<dbReference type="InterPro" id="IPR052348">
    <property type="entry name" value="Metallopeptidase_M50B"/>
</dbReference>
<feature type="domain" description="Peptidase M50" evidence="14">
    <location>
        <begin position="122"/>
        <end position="177"/>
    </location>
</feature>
<dbReference type="CDD" id="cd06158">
    <property type="entry name" value="S2P-M50_like_1"/>
    <property type="match status" value="1"/>
</dbReference>
<comment type="caution">
    <text evidence="15">The sequence shown here is derived from an EMBL/GenBank/DDBJ whole genome shotgun (WGS) entry which is preliminary data.</text>
</comment>
<keyword evidence="4" id="KW-1003">Cell membrane</keyword>
<dbReference type="Proteomes" id="UP000019249">
    <property type="component" value="Unassembled WGS sequence"/>
</dbReference>
<evidence type="ECO:0000256" key="7">
    <source>
        <dbReference type="ARBA" id="ARBA00022723"/>
    </source>
</evidence>
<dbReference type="Pfam" id="PF02163">
    <property type="entry name" value="Peptidase_M50"/>
    <property type="match status" value="1"/>
</dbReference>
<comment type="cofactor">
    <cofactor evidence="1">
        <name>Zn(2+)</name>
        <dbReference type="ChEBI" id="CHEBI:29105"/>
    </cofactor>
</comment>